<protein>
    <recommendedName>
        <fullName evidence="3">Secreted protein</fullName>
    </recommendedName>
</protein>
<evidence type="ECO:0000313" key="2">
    <source>
        <dbReference type="Proteomes" id="UP001430953"/>
    </source>
</evidence>
<dbReference type="EMBL" id="JADYXP020000007">
    <property type="protein sequence ID" value="KAL0121019.1"/>
    <property type="molecule type" value="Genomic_DNA"/>
</dbReference>
<evidence type="ECO:0008006" key="3">
    <source>
        <dbReference type="Google" id="ProtNLM"/>
    </source>
</evidence>
<organism evidence="1 2">
    <name type="scientific">Cardiocondyla obscurior</name>
    <dbReference type="NCBI Taxonomy" id="286306"/>
    <lineage>
        <taxon>Eukaryota</taxon>
        <taxon>Metazoa</taxon>
        <taxon>Ecdysozoa</taxon>
        <taxon>Arthropoda</taxon>
        <taxon>Hexapoda</taxon>
        <taxon>Insecta</taxon>
        <taxon>Pterygota</taxon>
        <taxon>Neoptera</taxon>
        <taxon>Endopterygota</taxon>
        <taxon>Hymenoptera</taxon>
        <taxon>Apocrita</taxon>
        <taxon>Aculeata</taxon>
        <taxon>Formicoidea</taxon>
        <taxon>Formicidae</taxon>
        <taxon>Myrmicinae</taxon>
        <taxon>Cardiocondyla</taxon>
    </lineage>
</organism>
<accession>A0AAW2G1U1</accession>
<comment type="caution">
    <text evidence="1">The sequence shown here is derived from an EMBL/GenBank/DDBJ whole genome shotgun (WGS) entry which is preliminary data.</text>
</comment>
<gene>
    <name evidence="1" type="ORF">PUN28_008625</name>
</gene>
<sequence>MIIRLRILLSLSALLQREGERKKKRERKRALCNALPFIYTIIQITKMVSGRNAKHRRMKGHIFIKKTIEPAFRSNSTCDAFSRLTCRRKICLRVFYNVQNDVIRRS</sequence>
<name>A0AAW2G1U1_9HYME</name>
<dbReference type="AlphaFoldDB" id="A0AAW2G1U1"/>
<keyword evidence="2" id="KW-1185">Reference proteome</keyword>
<proteinExistence type="predicted"/>
<dbReference type="Proteomes" id="UP001430953">
    <property type="component" value="Unassembled WGS sequence"/>
</dbReference>
<reference evidence="1 2" key="1">
    <citation type="submission" date="2023-03" db="EMBL/GenBank/DDBJ databases">
        <title>High recombination rates correlate with genetic variation in Cardiocondyla obscurior ants.</title>
        <authorList>
            <person name="Errbii M."/>
        </authorList>
    </citation>
    <scope>NUCLEOTIDE SEQUENCE [LARGE SCALE GENOMIC DNA]</scope>
    <source>
        <strain evidence="1">Alpha-2009</strain>
        <tissue evidence="1">Whole body</tissue>
    </source>
</reference>
<evidence type="ECO:0000313" key="1">
    <source>
        <dbReference type="EMBL" id="KAL0121019.1"/>
    </source>
</evidence>